<dbReference type="EMBL" id="RAQO01000010">
    <property type="protein sequence ID" value="RKF13676.1"/>
    <property type="molecule type" value="Genomic_DNA"/>
</dbReference>
<accession>A0A420E6A3</accession>
<dbReference type="RefSeq" id="WP_120356386.1">
    <property type="nucleotide sequence ID" value="NZ_RAQO01000010.1"/>
</dbReference>
<evidence type="ECO:0000256" key="1">
    <source>
        <dbReference type="HAMAP-Rule" id="MF_00761"/>
    </source>
</evidence>
<gene>
    <name evidence="2" type="ORF">DBZ36_18055</name>
</gene>
<dbReference type="Gene3D" id="3.30.450.150">
    <property type="entry name" value="Haem-degrading domain"/>
    <property type="match status" value="1"/>
</dbReference>
<dbReference type="HAMAP" id="MF_00761">
    <property type="entry name" value="UPF0303"/>
    <property type="match status" value="1"/>
</dbReference>
<dbReference type="AlphaFoldDB" id="A0A420E6A3"/>
<organism evidence="2 3">
    <name type="scientific">Alginatibacterium sediminis</name>
    <dbReference type="NCBI Taxonomy" id="2164068"/>
    <lineage>
        <taxon>Bacteria</taxon>
        <taxon>Pseudomonadati</taxon>
        <taxon>Pseudomonadota</taxon>
        <taxon>Gammaproteobacteria</taxon>
        <taxon>Alteromonadales</taxon>
        <taxon>Alteromonadaceae</taxon>
        <taxon>Alginatibacterium</taxon>
    </lineage>
</organism>
<dbReference type="Proteomes" id="UP000286482">
    <property type="component" value="Unassembled WGS sequence"/>
</dbReference>
<dbReference type="PIRSF" id="PIRSF008757">
    <property type="entry name" value="UCP008757"/>
    <property type="match status" value="1"/>
</dbReference>
<dbReference type="InterPro" id="IPR038084">
    <property type="entry name" value="PduO/GlcC-like_sf"/>
</dbReference>
<keyword evidence="3" id="KW-1185">Reference proteome</keyword>
<evidence type="ECO:0000313" key="2">
    <source>
        <dbReference type="EMBL" id="RKF13676.1"/>
    </source>
</evidence>
<dbReference type="Pfam" id="PF03928">
    <property type="entry name" value="HbpS-like"/>
    <property type="match status" value="1"/>
</dbReference>
<proteinExistence type="inferred from homology"/>
<sequence>MSLLQELLEHETQLQFDSFSNQSAWEIGQALKQAAESRSVSVAIDVTLNGQCLFSYSMPGTSPDNQQWIRRKQNVVNRYHHSSMYIGEYYRSKGKTLAESSLVDPLEFADHGGCFPLIIKGCGVVGSISVSGLPQLEDHLLVVEVIGNYLSANQST</sequence>
<comment type="caution">
    <text evidence="2">The sequence shown here is derived from an EMBL/GenBank/DDBJ whole genome shotgun (WGS) entry which is preliminary data.</text>
</comment>
<dbReference type="OrthoDB" id="9815315at2"/>
<dbReference type="PANTHER" id="PTHR28255:SF1">
    <property type="entry name" value="UPF0303 PROTEIN YBR137W"/>
    <property type="match status" value="1"/>
</dbReference>
<dbReference type="InterPro" id="IPR010371">
    <property type="entry name" value="YBR137W-like"/>
</dbReference>
<comment type="similarity">
    <text evidence="1">Belongs to the UPF0303 family.</text>
</comment>
<name>A0A420E6A3_9ALTE</name>
<protein>
    <recommendedName>
        <fullName evidence="1">UPF0303 protein DBZ36_18055</fullName>
    </recommendedName>
</protein>
<dbReference type="SUPFAM" id="SSF143744">
    <property type="entry name" value="GlcG-like"/>
    <property type="match status" value="1"/>
</dbReference>
<dbReference type="PANTHER" id="PTHR28255">
    <property type="match status" value="1"/>
</dbReference>
<evidence type="ECO:0000313" key="3">
    <source>
        <dbReference type="Proteomes" id="UP000286482"/>
    </source>
</evidence>
<dbReference type="InterPro" id="IPR005624">
    <property type="entry name" value="PduO/GlcC-like"/>
</dbReference>
<reference evidence="2 3" key="1">
    <citation type="submission" date="2018-09" db="EMBL/GenBank/DDBJ databases">
        <authorList>
            <person name="Wang Z."/>
        </authorList>
    </citation>
    <scope>NUCLEOTIDE SEQUENCE [LARGE SCALE GENOMIC DNA]</scope>
    <source>
        <strain evidence="2 3">ALS 81</strain>
    </source>
</reference>
<dbReference type="NCBIfam" id="NF002696">
    <property type="entry name" value="PRK02487.1-5"/>
    <property type="match status" value="1"/>
</dbReference>